<evidence type="ECO:0000259" key="4">
    <source>
        <dbReference type="Pfam" id="PF01225"/>
    </source>
</evidence>
<organism evidence="6">
    <name type="scientific">marine metagenome</name>
    <dbReference type="NCBI Taxonomy" id="408172"/>
    <lineage>
        <taxon>unclassified sequences</taxon>
        <taxon>metagenomes</taxon>
        <taxon>ecological metagenomes</taxon>
    </lineage>
</organism>
<evidence type="ECO:0000256" key="2">
    <source>
        <dbReference type="ARBA" id="ARBA00022741"/>
    </source>
</evidence>
<reference evidence="6" key="1">
    <citation type="submission" date="2018-05" db="EMBL/GenBank/DDBJ databases">
        <authorList>
            <person name="Lanie J.A."/>
            <person name="Ng W.-L."/>
            <person name="Kazmierczak K.M."/>
            <person name="Andrzejewski T.M."/>
            <person name="Davidsen T.M."/>
            <person name="Wayne K.J."/>
            <person name="Tettelin H."/>
            <person name="Glass J.I."/>
            <person name="Rusch D."/>
            <person name="Podicherti R."/>
            <person name="Tsui H.-C.T."/>
            <person name="Winkler M.E."/>
        </authorList>
    </citation>
    <scope>NUCLEOTIDE SEQUENCE</scope>
</reference>
<evidence type="ECO:0000313" key="6">
    <source>
        <dbReference type="EMBL" id="SVA45922.1"/>
    </source>
</evidence>
<dbReference type="InterPro" id="IPR051046">
    <property type="entry name" value="MurCDEF_CellWall_CoF430Synth"/>
</dbReference>
<dbReference type="GO" id="GO:0016881">
    <property type="term" value="F:acid-amino acid ligase activity"/>
    <property type="evidence" value="ECO:0007669"/>
    <property type="project" value="InterPro"/>
</dbReference>
<dbReference type="Pfam" id="PF08245">
    <property type="entry name" value="Mur_ligase_M"/>
    <property type="match status" value="1"/>
</dbReference>
<dbReference type="Pfam" id="PF01225">
    <property type="entry name" value="Mur_ligase"/>
    <property type="match status" value="1"/>
</dbReference>
<evidence type="ECO:0000259" key="5">
    <source>
        <dbReference type="Pfam" id="PF08245"/>
    </source>
</evidence>
<dbReference type="SUPFAM" id="SSF63418">
    <property type="entry name" value="MurE/MurF N-terminal domain"/>
    <property type="match status" value="1"/>
</dbReference>
<proteinExistence type="predicted"/>
<dbReference type="Gene3D" id="3.40.1390.10">
    <property type="entry name" value="MurE/MurF, N-terminal domain"/>
    <property type="match status" value="1"/>
</dbReference>
<keyword evidence="2" id="KW-0547">Nucleotide-binding</keyword>
<dbReference type="EMBL" id="UINC01010310">
    <property type="protein sequence ID" value="SVA45922.1"/>
    <property type="molecule type" value="Genomic_DNA"/>
</dbReference>
<dbReference type="InterPro" id="IPR000713">
    <property type="entry name" value="Mur_ligase_N"/>
</dbReference>
<name>A0A381W0B3_9ZZZZ</name>
<dbReference type="PANTHER" id="PTHR43024:SF1">
    <property type="entry name" value="UDP-N-ACETYLMURAMOYL-TRIPEPTIDE--D-ALANYL-D-ALANINE LIGASE"/>
    <property type="match status" value="1"/>
</dbReference>
<evidence type="ECO:0000256" key="3">
    <source>
        <dbReference type="ARBA" id="ARBA00022840"/>
    </source>
</evidence>
<keyword evidence="1" id="KW-0436">Ligase</keyword>
<gene>
    <name evidence="6" type="ORF">METZ01_LOCUS98776</name>
</gene>
<dbReference type="Gene3D" id="3.40.1190.10">
    <property type="entry name" value="Mur-like, catalytic domain"/>
    <property type="match status" value="1"/>
</dbReference>
<feature type="domain" description="Mur ligase N-terminal catalytic" evidence="4">
    <location>
        <begin position="32"/>
        <end position="82"/>
    </location>
</feature>
<dbReference type="GO" id="GO:0005524">
    <property type="term" value="F:ATP binding"/>
    <property type="evidence" value="ECO:0007669"/>
    <property type="project" value="UniProtKB-KW"/>
</dbReference>
<protein>
    <recommendedName>
        <fullName evidence="7">UDP-N-acetylmuramoyl-tripeptide--D-alanyl-D-alanine ligase</fullName>
    </recommendedName>
</protein>
<feature type="domain" description="Mur ligase central" evidence="5">
    <location>
        <begin position="120"/>
        <end position="199"/>
    </location>
</feature>
<evidence type="ECO:0008006" key="7">
    <source>
        <dbReference type="Google" id="ProtNLM"/>
    </source>
</evidence>
<keyword evidence="3" id="KW-0067">ATP-binding</keyword>
<feature type="non-terminal residue" evidence="6">
    <location>
        <position position="199"/>
    </location>
</feature>
<evidence type="ECO:0000256" key="1">
    <source>
        <dbReference type="ARBA" id="ARBA00022598"/>
    </source>
</evidence>
<accession>A0A381W0B3</accession>
<dbReference type="SUPFAM" id="SSF53623">
    <property type="entry name" value="MurD-like peptide ligases, catalytic domain"/>
    <property type="match status" value="1"/>
</dbReference>
<dbReference type="InterPro" id="IPR035911">
    <property type="entry name" value="MurE/MurF_N"/>
</dbReference>
<dbReference type="InterPro" id="IPR013221">
    <property type="entry name" value="Mur_ligase_cen"/>
</dbReference>
<dbReference type="PANTHER" id="PTHR43024">
    <property type="entry name" value="UDP-N-ACETYLMURAMOYL-TRIPEPTIDE--D-ALANYL-D-ALANINE LIGASE"/>
    <property type="match status" value="1"/>
</dbReference>
<dbReference type="AlphaFoldDB" id="A0A381W0B3"/>
<sequence length="199" mass="20888">MVPEVLGTQLTAGEVAKAMEGRLMSGSLQIPVDAVSIDTRSASRGDLFFAIQGNRFDGHHFVDEAIGRGACGAVVSESFTLPPSSASSEPVMIVVSDTVRALQLLGRYVRRQSGAKVVAITGSAGKTSTKEMTADLLSGSYRVVRNEGNLNNHIGLPLSLIKLLSKPDVAVVELGMSQAGEIGALVAIAEPEVRVWTNV</sequence>
<dbReference type="InterPro" id="IPR036565">
    <property type="entry name" value="Mur-like_cat_sf"/>
</dbReference>